<evidence type="ECO:0000256" key="1">
    <source>
        <dbReference type="ARBA" id="ARBA00005254"/>
    </source>
</evidence>
<reference evidence="2" key="1">
    <citation type="journal article" date="2014" name="Front. Microbiol.">
        <title>High frequency of phylogenetically diverse reductive dehalogenase-homologous genes in deep subseafloor sedimentary metagenomes.</title>
        <authorList>
            <person name="Kawai M."/>
            <person name="Futagami T."/>
            <person name="Toyoda A."/>
            <person name="Takaki Y."/>
            <person name="Nishi S."/>
            <person name="Hori S."/>
            <person name="Arai W."/>
            <person name="Tsubouchi T."/>
            <person name="Morono Y."/>
            <person name="Uchiyama I."/>
            <person name="Ito T."/>
            <person name="Fujiyama A."/>
            <person name="Inagaki F."/>
            <person name="Takami H."/>
        </authorList>
    </citation>
    <scope>NUCLEOTIDE SEQUENCE</scope>
    <source>
        <strain evidence="2">Expedition CK06-06</strain>
    </source>
</reference>
<dbReference type="CDD" id="cd06558">
    <property type="entry name" value="crotonase-like"/>
    <property type="match status" value="1"/>
</dbReference>
<accession>X0VMT1</accession>
<feature type="non-terminal residue" evidence="2">
    <location>
        <position position="240"/>
    </location>
</feature>
<dbReference type="Pfam" id="PF00378">
    <property type="entry name" value="ECH_1"/>
    <property type="match status" value="1"/>
</dbReference>
<dbReference type="PANTHER" id="PTHR43802">
    <property type="entry name" value="ENOYL-COA HYDRATASE"/>
    <property type="match status" value="1"/>
</dbReference>
<proteinExistence type="inferred from homology"/>
<protein>
    <recommendedName>
        <fullName evidence="3">Enoyl-CoA hydratase</fullName>
    </recommendedName>
</protein>
<name>X0VMT1_9ZZZZ</name>
<dbReference type="PANTHER" id="PTHR43802:SF1">
    <property type="entry name" value="IP11341P-RELATED"/>
    <property type="match status" value="1"/>
</dbReference>
<evidence type="ECO:0008006" key="3">
    <source>
        <dbReference type="Google" id="ProtNLM"/>
    </source>
</evidence>
<comment type="similarity">
    <text evidence="1">Belongs to the enoyl-CoA hydratase/isomerase family.</text>
</comment>
<comment type="caution">
    <text evidence="2">The sequence shown here is derived from an EMBL/GenBank/DDBJ whole genome shotgun (WGS) entry which is preliminary data.</text>
</comment>
<evidence type="ECO:0000313" key="2">
    <source>
        <dbReference type="EMBL" id="GAG19520.1"/>
    </source>
</evidence>
<dbReference type="EMBL" id="BARS01038168">
    <property type="protein sequence ID" value="GAG19520.1"/>
    <property type="molecule type" value="Genomic_DNA"/>
</dbReference>
<sequence length="240" mass="26694">MEYKTILVEKRDGIATITLNRPEKLNAVNVDMRLEFLNALDELEIDDNVRVVIVTGAGRAFCAGADISTFESDPARIRRNLVNLKREPRRILSFEKPIIGAVNGVAAGEGSQWLLQFDLMVASEKATIAWPATSLGMACPYGMIRLASEVGRFRAKEALMTSKFLTAEEAYQWGLVSKVVPHEKLMDAAIELADQIKRMPPISIRTIKEAVNRGLEGYEYTYQAAVNQQLSDDFKEGVQA</sequence>
<dbReference type="InterPro" id="IPR029045">
    <property type="entry name" value="ClpP/crotonase-like_dom_sf"/>
</dbReference>
<dbReference type="SUPFAM" id="SSF52096">
    <property type="entry name" value="ClpP/crotonase"/>
    <property type="match status" value="1"/>
</dbReference>
<organism evidence="2">
    <name type="scientific">marine sediment metagenome</name>
    <dbReference type="NCBI Taxonomy" id="412755"/>
    <lineage>
        <taxon>unclassified sequences</taxon>
        <taxon>metagenomes</taxon>
        <taxon>ecological metagenomes</taxon>
    </lineage>
</organism>
<gene>
    <name evidence="2" type="ORF">S01H1_58424</name>
</gene>
<dbReference type="Gene3D" id="3.90.226.10">
    <property type="entry name" value="2-enoyl-CoA Hydratase, Chain A, domain 1"/>
    <property type="match status" value="1"/>
</dbReference>
<dbReference type="AlphaFoldDB" id="X0VMT1"/>
<dbReference type="InterPro" id="IPR001753">
    <property type="entry name" value="Enoyl-CoA_hydra/iso"/>
</dbReference>